<dbReference type="CTD" id="6753401"/>
<feature type="region of interest" description="Disordered" evidence="11">
    <location>
        <begin position="1"/>
        <end position="37"/>
    </location>
</feature>
<evidence type="ECO:0000256" key="9">
    <source>
        <dbReference type="ARBA" id="ARBA00056649"/>
    </source>
</evidence>
<dbReference type="HOGENOM" id="CLU_032017_2_0_1"/>
<dbReference type="Gene3D" id="2.20.110.10">
    <property type="entry name" value="Histone H3 K4-specific methyltransferase SET7/9 N-terminal domain"/>
    <property type="match status" value="2"/>
</dbReference>
<feature type="compositionally biased region" description="Basic and acidic residues" evidence="11">
    <location>
        <begin position="21"/>
        <end position="32"/>
    </location>
</feature>
<dbReference type="Proteomes" id="UP000009022">
    <property type="component" value="Unassembled WGS sequence"/>
</dbReference>
<dbReference type="STRING" id="10228.B3RTM5"/>
<dbReference type="GO" id="GO:0035082">
    <property type="term" value="P:axoneme assembly"/>
    <property type="evidence" value="ECO:0000318"/>
    <property type="project" value="GO_Central"/>
</dbReference>
<name>B3RTM5_TRIAD</name>
<evidence type="ECO:0000256" key="1">
    <source>
        <dbReference type="ARBA" id="ARBA00004611"/>
    </source>
</evidence>
<protein>
    <recommendedName>
        <fullName evidence="10">Radial spoke head 1 homolog</fullName>
    </recommendedName>
</protein>
<comment type="subcellular location">
    <subcellularLocation>
        <location evidence="1">Cytoplasm</location>
        <location evidence="1">Cytoskeleton</location>
        <location evidence="1">Flagellum axoneme</location>
    </subcellularLocation>
</comment>
<evidence type="ECO:0000256" key="10">
    <source>
        <dbReference type="ARBA" id="ARBA00073772"/>
    </source>
</evidence>
<evidence type="ECO:0000256" key="6">
    <source>
        <dbReference type="ARBA" id="ARBA00023212"/>
    </source>
</evidence>
<dbReference type="GeneID" id="6753401"/>
<dbReference type="RefSeq" id="XP_002111692.1">
    <property type="nucleotide sequence ID" value="XM_002111656.1"/>
</dbReference>
<reference evidence="12 13" key="1">
    <citation type="journal article" date="2008" name="Nature">
        <title>The Trichoplax genome and the nature of placozoans.</title>
        <authorList>
            <person name="Srivastava M."/>
            <person name="Begovic E."/>
            <person name="Chapman J."/>
            <person name="Putnam N.H."/>
            <person name="Hellsten U."/>
            <person name="Kawashima T."/>
            <person name="Kuo A."/>
            <person name="Mitros T."/>
            <person name="Salamov A."/>
            <person name="Carpenter M.L."/>
            <person name="Signorovitch A.Y."/>
            <person name="Moreno M.A."/>
            <person name="Kamm K."/>
            <person name="Grimwood J."/>
            <person name="Schmutz J."/>
            <person name="Shapiro H."/>
            <person name="Grigoriev I.V."/>
            <person name="Buss L.W."/>
            <person name="Schierwater B."/>
            <person name="Dellaporta S.L."/>
            <person name="Rokhsar D.S."/>
        </authorList>
    </citation>
    <scope>NUCLEOTIDE SEQUENCE [LARGE SCALE GENOMIC DNA]</scope>
    <source>
        <strain evidence="12 13">Grell-BS-1999</strain>
    </source>
</reference>
<dbReference type="SMART" id="SM00698">
    <property type="entry name" value="MORN"/>
    <property type="match status" value="7"/>
</dbReference>
<dbReference type="GO" id="GO:0031514">
    <property type="term" value="C:motile cilium"/>
    <property type="evidence" value="ECO:0000318"/>
    <property type="project" value="GO_Central"/>
</dbReference>
<dbReference type="OMA" id="TIPKWRA"/>
<evidence type="ECO:0000256" key="8">
    <source>
        <dbReference type="ARBA" id="ARBA00023273"/>
    </source>
</evidence>
<accession>B3RTM5</accession>
<dbReference type="SUPFAM" id="SSF82185">
    <property type="entry name" value="Histone H3 K4-specific methyltransferase SET7/9 N-terminal domain"/>
    <property type="match status" value="1"/>
</dbReference>
<evidence type="ECO:0000256" key="2">
    <source>
        <dbReference type="ARBA" id="ARBA00022490"/>
    </source>
</evidence>
<dbReference type="AlphaFoldDB" id="B3RTM5"/>
<dbReference type="KEGG" id="tad:TRIADDRAFT_63914"/>
<gene>
    <name evidence="12" type="ORF">TRIADDRAFT_63914</name>
</gene>
<keyword evidence="7" id="KW-0469">Meiosis</keyword>
<keyword evidence="6" id="KW-0206">Cytoskeleton</keyword>
<comment type="function">
    <text evidence="9">Functions as part of axonemal radial spoke complexes that play an important part in the motility of sperm and cilia.</text>
</comment>
<dbReference type="PhylomeDB" id="B3RTM5"/>
<evidence type="ECO:0000256" key="3">
    <source>
        <dbReference type="ARBA" id="ARBA00022737"/>
    </source>
</evidence>
<dbReference type="GO" id="GO:0051321">
    <property type="term" value="P:meiotic cell cycle"/>
    <property type="evidence" value="ECO:0007669"/>
    <property type="project" value="UniProtKB-KW"/>
</dbReference>
<dbReference type="Pfam" id="PF02493">
    <property type="entry name" value="MORN"/>
    <property type="match status" value="7"/>
</dbReference>
<dbReference type="GO" id="GO:0007286">
    <property type="term" value="P:spermatid development"/>
    <property type="evidence" value="ECO:0000318"/>
    <property type="project" value="GO_Central"/>
</dbReference>
<keyword evidence="2" id="KW-0963">Cytoplasm</keyword>
<evidence type="ECO:0000256" key="4">
    <source>
        <dbReference type="ARBA" id="ARBA00022846"/>
    </source>
</evidence>
<proteinExistence type="predicted"/>
<evidence type="ECO:0000256" key="7">
    <source>
        <dbReference type="ARBA" id="ARBA00023254"/>
    </source>
</evidence>
<evidence type="ECO:0000256" key="5">
    <source>
        <dbReference type="ARBA" id="ARBA00023069"/>
    </source>
</evidence>
<keyword evidence="13" id="KW-1185">Reference proteome</keyword>
<sequence length="306" mass="34235">MSDISEEYEEEDQGPNLGEYDGERNDDGERHGFGKAILPNGDTYEGYYEHGKRFGQGTYRFKSGARYVGEYYQGKKHGQGIFWYPDGSRYEGNWVNDQRHGSGTYFYANNDLYEGNWLNHQRHGQGVYTYADTGTKYKGSWENGKRQGFGELIHANHSYQGNFTSDQPEGKGKYIFDIGCEQHGNYELVEISQGGINEDDEPVKIVVPTWRSGKVKARNVINDDEVEDILKLDSTNNSRPESAVIAGNGENNQPVEAKDEETVNNETNDDNTNISENQEGSVVPDVVAGESEAPPTLAVETPVAET</sequence>
<dbReference type="OrthoDB" id="423343at2759"/>
<dbReference type="eggNOG" id="KOG0231">
    <property type="taxonomic scope" value="Eukaryota"/>
</dbReference>
<keyword evidence="3" id="KW-0677">Repeat</keyword>
<keyword evidence="4" id="KW-0282">Flagellum</keyword>
<dbReference type="PANTHER" id="PTHR43215:SF14">
    <property type="entry name" value="RADIAL SPOKE HEAD 1 HOMOLOG"/>
    <property type="match status" value="1"/>
</dbReference>
<dbReference type="GO" id="GO:0005634">
    <property type="term" value="C:nucleus"/>
    <property type="evidence" value="ECO:0000318"/>
    <property type="project" value="GO_Central"/>
</dbReference>
<dbReference type="EMBL" id="DS985244">
    <property type="protein sequence ID" value="EDV25659.1"/>
    <property type="molecule type" value="Genomic_DNA"/>
</dbReference>
<organism evidence="12 13">
    <name type="scientific">Trichoplax adhaerens</name>
    <name type="common">Trichoplax reptans</name>
    <dbReference type="NCBI Taxonomy" id="10228"/>
    <lineage>
        <taxon>Eukaryota</taxon>
        <taxon>Metazoa</taxon>
        <taxon>Placozoa</taxon>
        <taxon>Uniplacotomia</taxon>
        <taxon>Trichoplacea</taxon>
        <taxon>Trichoplacidae</taxon>
        <taxon>Trichoplax</taxon>
    </lineage>
</organism>
<dbReference type="PANTHER" id="PTHR43215">
    <property type="entry name" value="RADIAL SPOKE HEAD 1 HOMOLOG"/>
    <property type="match status" value="1"/>
</dbReference>
<evidence type="ECO:0000313" key="12">
    <source>
        <dbReference type="EMBL" id="EDV25659.1"/>
    </source>
</evidence>
<keyword evidence="8" id="KW-0966">Cell projection</keyword>
<evidence type="ECO:0000313" key="13">
    <source>
        <dbReference type="Proteomes" id="UP000009022"/>
    </source>
</evidence>
<dbReference type="FunFam" id="2.20.110.10:FF:000010">
    <property type="entry name" value="Radial spoke head 1 homolog"/>
    <property type="match status" value="1"/>
</dbReference>
<dbReference type="InterPro" id="IPR003409">
    <property type="entry name" value="MORN"/>
</dbReference>
<keyword evidence="5" id="KW-0969">Cilium</keyword>
<dbReference type="InParanoid" id="B3RTM5"/>
<feature type="compositionally biased region" description="Acidic residues" evidence="11">
    <location>
        <begin position="1"/>
        <end position="13"/>
    </location>
</feature>
<feature type="region of interest" description="Disordered" evidence="11">
    <location>
        <begin position="235"/>
        <end position="306"/>
    </location>
</feature>
<evidence type="ECO:0000256" key="11">
    <source>
        <dbReference type="SAM" id="MobiDB-lite"/>
    </source>
</evidence>